<feature type="compositionally biased region" description="Low complexity" evidence="1">
    <location>
        <begin position="134"/>
        <end position="151"/>
    </location>
</feature>
<evidence type="ECO:0000256" key="1">
    <source>
        <dbReference type="SAM" id="MobiDB-lite"/>
    </source>
</evidence>
<evidence type="ECO:0000256" key="2">
    <source>
        <dbReference type="SAM" id="SignalP"/>
    </source>
</evidence>
<feature type="region of interest" description="Disordered" evidence="1">
    <location>
        <begin position="127"/>
        <end position="151"/>
    </location>
</feature>
<name>A0A6N6NM77_9ACTN</name>
<organism evidence="3 4">
    <name type="scientific">Ellagibacter isourolithinifaciens</name>
    <dbReference type="NCBI Taxonomy" id="2137581"/>
    <lineage>
        <taxon>Bacteria</taxon>
        <taxon>Bacillati</taxon>
        <taxon>Actinomycetota</taxon>
        <taxon>Coriobacteriia</taxon>
        <taxon>Eggerthellales</taxon>
        <taxon>Eggerthellaceae</taxon>
        <taxon>Ellagibacter</taxon>
    </lineage>
</organism>
<accession>A0A6N6NM77</accession>
<feature type="chain" id="PRO_5038710187" description="Lipocalin-like domain-containing protein" evidence="2">
    <location>
        <begin position="21"/>
        <end position="271"/>
    </location>
</feature>
<reference evidence="3 4" key="1">
    <citation type="submission" date="2019-09" db="EMBL/GenBank/DDBJ databases">
        <title>Whole genome shotgun sequencing (WGS) of Ellagibacter isourolithinifaciens DSM 104140(T) and Adlercreutzia muris DSM 29508(T).</title>
        <authorList>
            <person name="Stoll D.A."/>
            <person name="Danylec N."/>
            <person name="Huch M."/>
        </authorList>
    </citation>
    <scope>NUCLEOTIDE SEQUENCE [LARGE SCALE GENOMIC DNA]</scope>
    <source>
        <strain evidence="3 4">DSM 104140</strain>
    </source>
</reference>
<dbReference type="RefSeq" id="WP_158050013.1">
    <property type="nucleotide sequence ID" value="NZ_WAJR01000021.1"/>
</dbReference>
<dbReference type="OrthoDB" id="3191681at2"/>
<evidence type="ECO:0000313" key="3">
    <source>
        <dbReference type="EMBL" id="KAB1638777.1"/>
    </source>
</evidence>
<dbReference type="PROSITE" id="PS51257">
    <property type="entry name" value="PROKAR_LIPOPROTEIN"/>
    <property type="match status" value="1"/>
</dbReference>
<gene>
    <name evidence="3" type="ORF">F8C90_08060</name>
</gene>
<dbReference type="EMBL" id="WAJR01000021">
    <property type="protein sequence ID" value="KAB1638777.1"/>
    <property type="molecule type" value="Genomic_DNA"/>
</dbReference>
<dbReference type="Proteomes" id="UP000468668">
    <property type="component" value="Unassembled WGS sequence"/>
</dbReference>
<evidence type="ECO:0008006" key="5">
    <source>
        <dbReference type="Google" id="ProtNLM"/>
    </source>
</evidence>
<proteinExistence type="predicted"/>
<dbReference type="GeneID" id="98658359"/>
<comment type="caution">
    <text evidence="3">The sequence shown here is derived from an EMBL/GenBank/DDBJ whole genome shotgun (WGS) entry which is preliminary data.</text>
</comment>
<evidence type="ECO:0000313" key="4">
    <source>
        <dbReference type="Proteomes" id="UP000468668"/>
    </source>
</evidence>
<protein>
    <recommendedName>
        <fullName evidence="5">Lipocalin-like domain-containing protein</fullName>
    </recommendedName>
</protein>
<dbReference type="AlphaFoldDB" id="A0A6N6NM77"/>
<keyword evidence="4" id="KW-1185">Reference proteome</keyword>
<sequence>MKSKLKVFGVVAFAIALCFALVGCGGGDKADPKKAVIGTWELSELTGASEDDMAIMKAFGLTIEATFAEDGTFKLGMFGETMDGTWDAKSADKVSLTIEGDSIDATIKDGVLSIEVDGEGMKFKKTSDEVKDLGSSSVSSDGATSGSSATDDQAIQAIDKEIYSDDNISVMVVDKKQDWLDSCGYTLVITNKSADTAIDFSGSYGTWTVNGKMISPYIYETIQPNAYAETFMTFMDDSIKSIDDLVNVQGSFEVTNSKTYDEIVTFQVTMP</sequence>
<feature type="signal peptide" evidence="2">
    <location>
        <begin position="1"/>
        <end position="20"/>
    </location>
</feature>
<keyword evidence="2" id="KW-0732">Signal</keyword>